<organism evidence="11 12">
    <name type="scientific">Aeromicrobium erythreum</name>
    <dbReference type="NCBI Taxonomy" id="2041"/>
    <lineage>
        <taxon>Bacteria</taxon>
        <taxon>Bacillati</taxon>
        <taxon>Actinomycetota</taxon>
        <taxon>Actinomycetes</taxon>
        <taxon>Propionibacteriales</taxon>
        <taxon>Nocardioidaceae</taxon>
        <taxon>Aeromicrobium</taxon>
    </lineage>
</organism>
<dbReference type="InterPro" id="IPR020058">
    <property type="entry name" value="Glu/Gln-tRNA-synth_Ib_cat-dom"/>
</dbReference>
<dbReference type="GO" id="GO:0008270">
    <property type="term" value="F:zinc ion binding"/>
    <property type="evidence" value="ECO:0007669"/>
    <property type="project" value="InterPro"/>
</dbReference>
<sequence length="513" mass="56313">MTDSPVTSTASIPTVGDDVPVVARFCPSPTGNPHVGMARTALFSWAYARHRGGRFVFRIEDTDASRDSEESYDLLVDVMRWLGLDWDEGVEVGGPNGPYRQSQRMDVYADVAQRLLDAGLAYKAYDTAEELEQRRDAARAAGRPSGYDGLHRDLTPEQQAAYEAEGRQPVIRFKMPAKDWTFDDLVRGPITFGADNVQDFVIVRANGQPLYTLTNPTDDALMGITHVLRGEDILSSTPRQIAMYEAFAQIGLGHGMVPRFGHLPYVTGAGNKKLSKRDPESNLLGYRDQGFLAEGLLNYLALLGWSLPAVDGVEKDVFTLEEMVQAFEISRVNPNPARFDLKKCEAINGDHVRLLSDEELRSRLVPFFVAEGLVQDPPTESEAAMLAAAVPLVHERMALLTEAVAMLRFLFVDDATFTIDEADAAKQLDEKGLDVVRAALAALESIGSTVEWSTPTIEGALRVALIDDLGLKPRVAFGPVRVAATGSRISPPLFESLELLGRKRTLARLRAVV</sequence>
<keyword evidence="5 8" id="KW-0067">ATP-binding</keyword>
<evidence type="ECO:0000256" key="4">
    <source>
        <dbReference type="ARBA" id="ARBA00022741"/>
    </source>
</evidence>
<keyword evidence="2 8" id="KW-0963">Cytoplasm</keyword>
<comment type="caution">
    <text evidence="8">Lacks conserved residue(s) required for the propagation of feature annotation.</text>
</comment>
<comment type="similarity">
    <text evidence="1 8">Belongs to the class-I aminoacyl-tRNA synthetase family. Glutamate--tRNA ligase type 1 subfamily.</text>
</comment>
<comment type="function">
    <text evidence="8">Catalyzes the attachment of glutamate to tRNA(Glu) in a two-step reaction: glutamate is first activated by ATP to form Glu-AMP and then transferred to the acceptor end of tRNA(Glu).</text>
</comment>
<gene>
    <name evidence="8" type="primary">gltX</name>
    <name evidence="11" type="ORF">AERYTH_11430</name>
</gene>
<dbReference type="PATRIC" id="fig|2041.4.peg.2384"/>
<dbReference type="PANTHER" id="PTHR43311:SF2">
    <property type="entry name" value="GLUTAMATE--TRNA LIGASE, MITOCHONDRIAL-RELATED"/>
    <property type="match status" value="1"/>
</dbReference>
<dbReference type="EC" id="6.1.1.17" evidence="8"/>
<dbReference type="InterPro" id="IPR020752">
    <property type="entry name" value="Glu-tRNA-synth_I_codon-bd_sub1"/>
</dbReference>
<dbReference type="InterPro" id="IPR045462">
    <property type="entry name" value="aa-tRNA-synth_I_cd-bd"/>
</dbReference>
<dbReference type="Pfam" id="PF00749">
    <property type="entry name" value="tRNA-synt_1c"/>
    <property type="match status" value="1"/>
</dbReference>
<evidence type="ECO:0000259" key="9">
    <source>
        <dbReference type="Pfam" id="PF00749"/>
    </source>
</evidence>
<evidence type="ECO:0000259" key="10">
    <source>
        <dbReference type="Pfam" id="PF19269"/>
    </source>
</evidence>
<feature type="binding site" evidence="8">
    <location>
        <position position="276"/>
    </location>
    <ligand>
        <name>ATP</name>
        <dbReference type="ChEBI" id="CHEBI:30616"/>
    </ligand>
</feature>
<dbReference type="SUPFAM" id="SSF52374">
    <property type="entry name" value="Nucleotidylyl transferase"/>
    <property type="match status" value="1"/>
</dbReference>
<dbReference type="InterPro" id="IPR004527">
    <property type="entry name" value="Glu-tRNA-ligase_bac/mito"/>
</dbReference>
<feature type="short sequence motif" description="'HIGH' region" evidence="8">
    <location>
        <begin position="27"/>
        <end position="37"/>
    </location>
</feature>
<dbReference type="EMBL" id="CP011502">
    <property type="protein sequence ID" value="ALX05266.1"/>
    <property type="molecule type" value="Genomic_DNA"/>
</dbReference>
<dbReference type="InterPro" id="IPR020751">
    <property type="entry name" value="aa-tRNA-synth_I_codon-bd_sub2"/>
</dbReference>
<evidence type="ECO:0000256" key="3">
    <source>
        <dbReference type="ARBA" id="ARBA00022598"/>
    </source>
</evidence>
<name>A0A0U4DAU3_9ACTN</name>
<dbReference type="RefSeq" id="WP_067858674.1">
    <property type="nucleotide sequence ID" value="NZ_CP011502.1"/>
</dbReference>
<keyword evidence="3 8" id="KW-0436">Ligase</keyword>
<dbReference type="InterPro" id="IPR049940">
    <property type="entry name" value="GluQ/Sye"/>
</dbReference>
<dbReference type="STRING" id="2041.AERYTH_11430"/>
<dbReference type="InterPro" id="IPR008925">
    <property type="entry name" value="aa_tRNA-synth_I_cd-bd_sf"/>
</dbReference>
<feature type="short sequence motif" description="'KMSKS' region" evidence="8">
    <location>
        <begin position="273"/>
        <end position="277"/>
    </location>
</feature>
<keyword evidence="12" id="KW-1185">Reference proteome</keyword>
<dbReference type="KEGG" id="aer:AERYTH_11430"/>
<dbReference type="InterPro" id="IPR014729">
    <property type="entry name" value="Rossmann-like_a/b/a_fold"/>
</dbReference>
<evidence type="ECO:0000256" key="6">
    <source>
        <dbReference type="ARBA" id="ARBA00022917"/>
    </source>
</evidence>
<dbReference type="Pfam" id="PF19269">
    <property type="entry name" value="Anticodon_2"/>
    <property type="match status" value="1"/>
</dbReference>
<evidence type="ECO:0000313" key="11">
    <source>
        <dbReference type="EMBL" id="ALX05266.1"/>
    </source>
</evidence>
<dbReference type="Gene3D" id="1.10.10.350">
    <property type="match status" value="1"/>
</dbReference>
<dbReference type="GO" id="GO:0006424">
    <property type="term" value="P:glutamyl-tRNA aminoacylation"/>
    <property type="evidence" value="ECO:0007669"/>
    <property type="project" value="UniProtKB-UniRule"/>
</dbReference>
<dbReference type="GO" id="GO:0005829">
    <property type="term" value="C:cytosol"/>
    <property type="evidence" value="ECO:0007669"/>
    <property type="project" value="TreeGrafter"/>
</dbReference>
<dbReference type="Gene3D" id="1.10.8.70">
    <property type="entry name" value="Glutamate-tRNA synthetase, class I, anticodon-binding domain 1"/>
    <property type="match status" value="1"/>
</dbReference>
<accession>A0A0U4DAU3</accession>
<dbReference type="AlphaFoldDB" id="A0A0U4DAU3"/>
<feature type="domain" description="Aminoacyl-tRNA synthetase class I anticodon-binding" evidence="10">
    <location>
        <begin position="362"/>
        <end position="512"/>
    </location>
</feature>
<evidence type="ECO:0000256" key="2">
    <source>
        <dbReference type="ARBA" id="ARBA00022490"/>
    </source>
</evidence>
<evidence type="ECO:0000256" key="1">
    <source>
        <dbReference type="ARBA" id="ARBA00007894"/>
    </source>
</evidence>
<dbReference type="GO" id="GO:0000049">
    <property type="term" value="F:tRNA binding"/>
    <property type="evidence" value="ECO:0007669"/>
    <property type="project" value="InterPro"/>
</dbReference>
<dbReference type="HAMAP" id="MF_00022">
    <property type="entry name" value="Glu_tRNA_synth_type1"/>
    <property type="match status" value="1"/>
</dbReference>
<comment type="catalytic activity">
    <reaction evidence="8">
        <text>tRNA(Glu) + L-glutamate + ATP = L-glutamyl-tRNA(Glu) + AMP + diphosphate</text>
        <dbReference type="Rhea" id="RHEA:23540"/>
        <dbReference type="Rhea" id="RHEA-COMP:9663"/>
        <dbReference type="Rhea" id="RHEA-COMP:9680"/>
        <dbReference type="ChEBI" id="CHEBI:29985"/>
        <dbReference type="ChEBI" id="CHEBI:30616"/>
        <dbReference type="ChEBI" id="CHEBI:33019"/>
        <dbReference type="ChEBI" id="CHEBI:78442"/>
        <dbReference type="ChEBI" id="CHEBI:78520"/>
        <dbReference type="ChEBI" id="CHEBI:456215"/>
        <dbReference type="EC" id="6.1.1.17"/>
    </reaction>
</comment>
<evidence type="ECO:0000256" key="5">
    <source>
        <dbReference type="ARBA" id="ARBA00022840"/>
    </source>
</evidence>
<evidence type="ECO:0000313" key="12">
    <source>
        <dbReference type="Proteomes" id="UP000067689"/>
    </source>
</evidence>
<keyword evidence="4 8" id="KW-0547">Nucleotide-binding</keyword>
<dbReference type="Proteomes" id="UP000067689">
    <property type="component" value="Chromosome"/>
</dbReference>
<dbReference type="InterPro" id="IPR033910">
    <property type="entry name" value="GluRS_core"/>
</dbReference>
<comment type="subcellular location">
    <subcellularLocation>
        <location evidence="8">Cytoplasm</location>
    </subcellularLocation>
</comment>
<dbReference type="FunFam" id="3.40.50.620:FF:000149">
    <property type="entry name" value="Glutamate--tRNA ligase"/>
    <property type="match status" value="1"/>
</dbReference>
<comment type="subunit">
    <text evidence="8">Monomer.</text>
</comment>
<proteinExistence type="inferred from homology"/>
<evidence type="ECO:0000256" key="7">
    <source>
        <dbReference type="ARBA" id="ARBA00023146"/>
    </source>
</evidence>
<feature type="domain" description="Glutamyl/glutaminyl-tRNA synthetase class Ib catalytic" evidence="9">
    <location>
        <begin position="21"/>
        <end position="343"/>
    </location>
</feature>
<dbReference type="NCBIfam" id="TIGR00464">
    <property type="entry name" value="gltX_bact"/>
    <property type="match status" value="1"/>
</dbReference>
<dbReference type="PANTHER" id="PTHR43311">
    <property type="entry name" value="GLUTAMATE--TRNA LIGASE"/>
    <property type="match status" value="1"/>
</dbReference>
<protein>
    <recommendedName>
        <fullName evidence="8">Glutamate--tRNA ligase</fullName>
        <ecNumber evidence="8">6.1.1.17</ecNumber>
    </recommendedName>
    <alternativeName>
        <fullName evidence="8">Glutamyl-tRNA synthetase</fullName>
        <shortName evidence="8">GluRS</shortName>
    </alternativeName>
</protein>
<reference evidence="11 12" key="1">
    <citation type="journal article" date="1991" name="Int. J. Syst. Bacteriol.">
        <title>Description of the erythromycin-producing bacterium Arthrobacter sp. strain NRRL B-3381 as Aeromicrobium erythreum gen. nov., sp. nov.</title>
        <authorList>
            <person name="Miller E.S."/>
            <person name="Woese C.R."/>
            <person name="Brenner S."/>
        </authorList>
    </citation>
    <scope>NUCLEOTIDE SEQUENCE [LARGE SCALE GENOMIC DNA]</scope>
    <source>
        <strain evidence="11 12">AR18</strain>
    </source>
</reference>
<keyword evidence="7 8" id="KW-0030">Aminoacyl-tRNA synthetase</keyword>
<dbReference type="OrthoDB" id="9807503at2"/>
<dbReference type="SUPFAM" id="SSF48163">
    <property type="entry name" value="An anticodon-binding domain of class I aminoacyl-tRNA synthetases"/>
    <property type="match status" value="1"/>
</dbReference>
<dbReference type="Gene3D" id="3.40.50.620">
    <property type="entry name" value="HUPs"/>
    <property type="match status" value="1"/>
</dbReference>
<dbReference type="InterPro" id="IPR000924">
    <property type="entry name" value="Glu/Gln-tRNA-synth"/>
</dbReference>
<keyword evidence="6 8" id="KW-0648">Protein biosynthesis</keyword>
<dbReference type="PRINTS" id="PR00987">
    <property type="entry name" value="TRNASYNTHGLU"/>
</dbReference>
<evidence type="ECO:0000256" key="8">
    <source>
        <dbReference type="HAMAP-Rule" id="MF_00022"/>
    </source>
</evidence>
<dbReference type="GO" id="GO:0004818">
    <property type="term" value="F:glutamate-tRNA ligase activity"/>
    <property type="evidence" value="ECO:0007669"/>
    <property type="project" value="UniProtKB-UniRule"/>
</dbReference>
<dbReference type="GO" id="GO:0005524">
    <property type="term" value="F:ATP binding"/>
    <property type="evidence" value="ECO:0007669"/>
    <property type="project" value="UniProtKB-UniRule"/>
</dbReference>
<dbReference type="CDD" id="cd00808">
    <property type="entry name" value="GluRS_core"/>
    <property type="match status" value="1"/>
</dbReference>